<organism evidence="3 4">
    <name type="scientific">Candidatus Bacteroides merdavium</name>
    <dbReference type="NCBI Taxonomy" id="2838472"/>
    <lineage>
        <taxon>Bacteria</taxon>
        <taxon>Pseudomonadati</taxon>
        <taxon>Bacteroidota</taxon>
        <taxon>Bacteroidia</taxon>
        <taxon>Bacteroidales</taxon>
        <taxon>Bacteroidaceae</taxon>
        <taxon>Bacteroides</taxon>
    </lineage>
</organism>
<reference evidence="3" key="1">
    <citation type="journal article" date="2021" name="PeerJ">
        <title>Extensive microbial diversity within the chicken gut microbiome revealed by metagenomics and culture.</title>
        <authorList>
            <person name="Gilroy R."/>
            <person name="Ravi A."/>
            <person name="Getino M."/>
            <person name="Pursley I."/>
            <person name="Horton D.L."/>
            <person name="Alikhan N.F."/>
            <person name="Baker D."/>
            <person name="Gharbi K."/>
            <person name="Hall N."/>
            <person name="Watson M."/>
            <person name="Adriaenssens E.M."/>
            <person name="Foster-Nyarko E."/>
            <person name="Jarju S."/>
            <person name="Secka A."/>
            <person name="Antonio M."/>
            <person name="Oren A."/>
            <person name="Chaudhuri R.R."/>
            <person name="La Ragione R."/>
            <person name="Hildebrand F."/>
            <person name="Pallen M.J."/>
        </authorList>
    </citation>
    <scope>NUCLEOTIDE SEQUENCE</scope>
    <source>
        <strain evidence="3">CHK118-2852</strain>
    </source>
</reference>
<name>A0A9D2KDK2_9BACE</name>
<evidence type="ECO:0000256" key="2">
    <source>
        <dbReference type="SAM" id="SignalP"/>
    </source>
</evidence>
<feature type="chain" id="PRO_5038866616" evidence="2">
    <location>
        <begin position="24"/>
        <end position="482"/>
    </location>
</feature>
<keyword evidence="2" id="KW-0732">Signal</keyword>
<dbReference type="EMBL" id="DXAV01000093">
    <property type="protein sequence ID" value="HIZ92719.1"/>
    <property type="molecule type" value="Genomic_DNA"/>
</dbReference>
<dbReference type="Pfam" id="PF07676">
    <property type="entry name" value="PD40"/>
    <property type="match status" value="1"/>
</dbReference>
<comment type="caution">
    <text evidence="3">The sequence shown here is derived from an EMBL/GenBank/DDBJ whole genome shotgun (WGS) entry which is preliminary data.</text>
</comment>
<evidence type="ECO:0000313" key="4">
    <source>
        <dbReference type="Proteomes" id="UP000824108"/>
    </source>
</evidence>
<proteinExistence type="predicted"/>
<dbReference type="InterPro" id="IPR011990">
    <property type="entry name" value="TPR-like_helical_dom_sf"/>
</dbReference>
<dbReference type="Proteomes" id="UP000824108">
    <property type="component" value="Unassembled WGS sequence"/>
</dbReference>
<sequence>MKQKRLTYLLPLVLAFFSISATAQTLAKAQALFKEGNFVEAKPVFEKYVKRVPANGNYNLWYGACCLRTGEAEAAVRHLEVAVQKRIPSGQFWLAQAYDATYRYEEAISTLEDYTAELRRRRRSTQEADSLLNLCRAHLRMLKGVERVCVVDSFIVDKARFLEAYRLSPQTGHLYPYDGYYPTSERTGTIVYENELGNKIYYSEANDTGVQQLRTSTLLAGEWSQGVPLAGDFPDSIDTAYPFLMSDGVTLYYASRGAESLGGYDIFVTRYNTNTDTYLRPENIGMPFNSPANDYMYVVDEYANLGWFASDRHQPEGRVCIYVFIPNLSKQVYSYEQTDHERLRSLAALHALRDTWIDSNLVSQAHARLADMSHAQLAPDAPRPDFTFIMNDQYTYHTEADFRSSQALAFFRQYEQTQKKLRQHRSHLANLRDTYTQASTSERNRLAPDILKQEKELLQLEQEAHRLEKAVRKEENSAISGQ</sequence>
<dbReference type="Gene3D" id="1.25.40.10">
    <property type="entry name" value="Tetratricopeptide repeat domain"/>
    <property type="match status" value="1"/>
</dbReference>
<feature type="signal peptide" evidence="2">
    <location>
        <begin position="1"/>
        <end position="23"/>
    </location>
</feature>
<keyword evidence="1" id="KW-0175">Coiled coil</keyword>
<dbReference type="InterPro" id="IPR011659">
    <property type="entry name" value="WD40"/>
</dbReference>
<dbReference type="Pfam" id="PF13432">
    <property type="entry name" value="TPR_16"/>
    <property type="match status" value="1"/>
</dbReference>
<evidence type="ECO:0000313" key="3">
    <source>
        <dbReference type="EMBL" id="HIZ92719.1"/>
    </source>
</evidence>
<evidence type="ECO:0000256" key="1">
    <source>
        <dbReference type="SAM" id="Coils"/>
    </source>
</evidence>
<feature type="coiled-coil region" evidence="1">
    <location>
        <begin position="414"/>
        <end position="477"/>
    </location>
</feature>
<dbReference type="SUPFAM" id="SSF48452">
    <property type="entry name" value="TPR-like"/>
    <property type="match status" value="1"/>
</dbReference>
<dbReference type="AlphaFoldDB" id="A0A9D2KDK2"/>
<accession>A0A9D2KDK2</accession>
<protein>
    <submittedName>
        <fullName evidence="3">Tetratricopeptide repeat protein</fullName>
    </submittedName>
</protein>
<gene>
    <name evidence="3" type="ORF">H9807_11495</name>
</gene>
<reference evidence="3" key="2">
    <citation type="submission" date="2021-04" db="EMBL/GenBank/DDBJ databases">
        <authorList>
            <person name="Gilroy R."/>
        </authorList>
    </citation>
    <scope>NUCLEOTIDE SEQUENCE</scope>
    <source>
        <strain evidence="3">CHK118-2852</strain>
    </source>
</reference>